<accession>A0A1G2SZA8</accession>
<dbReference type="SUPFAM" id="SSF53271">
    <property type="entry name" value="PRTase-like"/>
    <property type="match status" value="1"/>
</dbReference>
<dbReference type="PANTHER" id="PTHR19278">
    <property type="entry name" value="OROTATE PHOSPHORIBOSYLTRANSFERASE"/>
    <property type="match status" value="1"/>
</dbReference>
<dbReference type="Proteomes" id="UP000177746">
    <property type="component" value="Unassembled WGS sequence"/>
</dbReference>
<dbReference type="Gene3D" id="3.40.50.2020">
    <property type="match status" value="1"/>
</dbReference>
<dbReference type="InterPro" id="IPR029057">
    <property type="entry name" value="PRTase-like"/>
</dbReference>
<dbReference type="GO" id="GO:0019856">
    <property type="term" value="P:pyrimidine nucleobase biosynthetic process"/>
    <property type="evidence" value="ECO:0007669"/>
    <property type="project" value="TreeGrafter"/>
</dbReference>
<dbReference type="AlphaFoldDB" id="A0A1G2SZA8"/>
<dbReference type="EMBL" id="MHVI01000034">
    <property type="protein sequence ID" value="OHA90192.1"/>
    <property type="molecule type" value="Genomic_DNA"/>
</dbReference>
<keyword evidence="2" id="KW-0665">Pyrimidine biosynthesis</keyword>
<protein>
    <recommendedName>
        <fullName evidence="5">Phosphoribosyltransferase domain-containing protein</fullName>
    </recommendedName>
</protein>
<dbReference type="GO" id="GO:0006222">
    <property type="term" value="P:UMP biosynthetic process"/>
    <property type="evidence" value="ECO:0007669"/>
    <property type="project" value="TreeGrafter"/>
</dbReference>
<evidence type="ECO:0008006" key="5">
    <source>
        <dbReference type="Google" id="ProtNLM"/>
    </source>
</evidence>
<evidence type="ECO:0000256" key="2">
    <source>
        <dbReference type="ARBA" id="ARBA00022975"/>
    </source>
</evidence>
<comment type="pathway">
    <text evidence="1">Pyrimidine metabolism; UMP biosynthesis via de novo pathway.</text>
</comment>
<evidence type="ECO:0000313" key="4">
    <source>
        <dbReference type="Proteomes" id="UP000177746"/>
    </source>
</evidence>
<evidence type="ECO:0000256" key="1">
    <source>
        <dbReference type="ARBA" id="ARBA00004725"/>
    </source>
</evidence>
<reference evidence="3 4" key="1">
    <citation type="journal article" date="2016" name="Nat. Commun.">
        <title>Thousands of microbial genomes shed light on interconnected biogeochemical processes in an aquifer system.</title>
        <authorList>
            <person name="Anantharaman K."/>
            <person name="Brown C.T."/>
            <person name="Hug L.A."/>
            <person name="Sharon I."/>
            <person name="Castelle C.J."/>
            <person name="Probst A.J."/>
            <person name="Thomas B.C."/>
            <person name="Singh A."/>
            <person name="Wilkins M.J."/>
            <person name="Karaoz U."/>
            <person name="Brodie E.L."/>
            <person name="Williams K.H."/>
            <person name="Hubbard S.S."/>
            <person name="Banfield J.F."/>
        </authorList>
    </citation>
    <scope>NUCLEOTIDE SEQUENCE [LARGE SCALE GENOMIC DNA]</scope>
</reference>
<dbReference type="GO" id="GO:0004588">
    <property type="term" value="F:orotate phosphoribosyltransferase activity"/>
    <property type="evidence" value="ECO:0007669"/>
    <property type="project" value="TreeGrafter"/>
</dbReference>
<dbReference type="PANTHER" id="PTHR19278:SF9">
    <property type="entry name" value="URIDINE 5'-MONOPHOSPHATE SYNTHASE"/>
    <property type="match status" value="1"/>
</dbReference>
<organism evidence="3 4">
    <name type="scientific">Candidatus Zambryskibacteria bacterium RIFCSPHIGHO2_01_FULL_46_30</name>
    <dbReference type="NCBI Taxonomy" id="1802739"/>
    <lineage>
        <taxon>Bacteria</taxon>
        <taxon>Candidatus Zambryskiibacteriota</taxon>
    </lineage>
</organism>
<name>A0A1G2SZA8_9BACT</name>
<proteinExistence type="predicted"/>
<comment type="caution">
    <text evidence="3">The sequence shown here is derived from an EMBL/GenBank/DDBJ whole genome shotgun (WGS) entry which is preliminary data.</text>
</comment>
<evidence type="ECO:0000313" key="3">
    <source>
        <dbReference type="EMBL" id="OHA90192.1"/>
    </source>
</evidence>
<sequence length="264" mass="29982">MGKFRHLILLIFYINVTPDRESNTIRNRKETDMQVPSGAVYERRDFDILLDMAKFGFVRYNETPFKLKSGILSNVYVFGREDLTDNPQLEWLAGAKIASIVYNHTHDLDKRQPCLIGIPTAGNALAQATAMVSFQLHRLSLPIAHRVMREQLKQHGAHSTWVNGKPNLSHQRYWMVDNVATDGKSKLETAEKLEADGYPAKQMPCLIWIDRQQGAVPRLKAAGFEQVIVVYNLLDITYAFGVMGLWPDSAVIAVEEEIKAHQFT</sequence>
<gene>
    <name evidence="3" type="ORF">A2665_01260</name>
</gene>